<accession>A0A4R5EHL4</accession>
<dbReference type="RefSeq" id="WP_132831492.1">
    <property type="nucleotide sequence ID" value="NZ_SMFP01000025.1"/>
</dbReference>
<dbReference type="EMBL" id="SMFP01000025">
    <property type="protein sequence ID" value="TDE33824.1"/>
    <property type="molecule type" value="Genomic_DNA"/>
</dbReference>
<name>A0A4R5EHL4_9RHOB</name>
<feature type="chain" id="PRO_5020601818" evidence="1">
    <location>
        <begin position="20"/>
        <end position="168"/>
    </location>
</feature>
<evidence type="ECO:0000313" key="2">
    <source>
        <dbReference type="EMBL" id="TDE33824.1"/>
    </source>
</evidence>
<dbReference type="OrthoDB" id="7707120at2"/>
<evidence type="ECO:0000313" key="3">
    <source>
        <dbReference type="Proteomes" id="UP000294662"/>
    </source>
</evidence>
<organism evidence="2 3">
    <name type="scientific">Antarcticimicrobium sediminis</name>
    <dbReference type="NCBI Taxonomy" id="2546227"/>
    <lineage>
        <taxon>Bacteria</taxon>
        <taxon>Pseudomonadati</taxon>
        <taxon>Pseudomonadota</taxon>
        <taxon>Alphaproteobacteria</taxon>
        <taxon>Rhodobacterales</taxon>
        <taxon>Paracoccaceae</taxon>
        <taxon>Antarcticimicrobium</taxon>
    </lineage>
</organism>
<dbReference type="AlphaFoldDB" id="A0A4R5EHL4"/>
<dbReference type="Proteomes" id="UP000294662">
    <property type="component" value="Unassembled WGS sequence"/>
</dbReference>
<gene>
    <name evidence="2" type="ORF">E1B25_20715</name>
</gene>
<sequence length="168" mass="17195">MKRLLASACLICTALSGCAGLNYRHGVGFTGIDGEPKVPTVQSDRTVSRAAGPIAELAARTPQRLQVASGDPAVLAETAIHNGGQTMANAIPATLGGAQMMLSTVEVNGVPHAVLRLPEGQRMRLSDGSGAGFADAVPRLTGCLAAGPAYRRDRPALEAGLAVPLNCR</sequence>
<proteinExistence type="predicted"/>
<reference evidence="2 3" key="1">
    <citation type="submission" date="2019-03" db="EMBL/GenBank/DDBJ databases">
        <authorList>
            <person name="Zhang S."/>
        </authorList>
    </citation>
    <scope>NUCLEOTIDE SEQUENCE [LARGE SCALE GENOMIC DNA]</scope>
    <source>
        <strain evidence="2 3">S4J41</strain>
    </source>
</reference>
<comment type="caution">
    <text evidence="2">The sequence shown here is derived from an EMBL/GenBank/DDBJ whole genome shotgun (WGS) entry which is preliminary data.</text>
</comment>
<evidence type="ECO:0000256" key="1">
    <source>
        <dbReference type="SAM" id="SignalP"/>
    </source>
</evidence>
<protein>
    <submittedName>
        <fullName evidence="2">Uncharacterized protein</fullName>
    </submittedName>
</protein>
<dbReference type="PROSITE" id="PS51257">
    <property type="entry name" value="PROKAR_LIPOPROTEIN"/>
    <property type="match status" value="1"/>
</dbReference>
<keyword evidence="1" id="KW-0732">Signal</keyword>
<feature type="signal peptide" evidence="1">
    <location>
        <begin position="1"/>
        <end position="19"/>
    </location>
</feature>
<keyword evidence="3" id="KW-1185">Reference proteome</keyword>